<proteinExistence type="predicted"/>
<accession>A0AAE0P3K7</accession>
<reference evidence="1" key="2">
    <citation type="submission" date="2023-06" db="EMBL/GenBank/DDBJ databases">
        <authorList>
            <consortium name="Lawrence Berkeley National Laboratory"/>
            <person name="Haridas S."/>
            <person name="Hensen N."/>
            <person name="Bonometti L."/>
            <person name="Westerberg I."/>
            <person name="Brannstrom I.O."/>
            <person name="Guillou S."/>
            <person name="Cros-Aarteil S."/>
            <person name="Calhoun S."/>
            <person name="Kuo A."/>
            <person name="Mondo S."/>
            <person name="Pangilinan J."/>
            <person name="Riley R."/>
            <person name="LaButti K."/>
            <person name="Andreopoulos B."/>
            <person name="Lipzen A."/>
            <person name="Chen C."/>
            <person name="Yanf M."/>
            <person name="Daum C."/>
            <person name="Ng V."/>
            <person name="Clum A."/>
            <person name="Steindorff A."/>
            <person name="Ohm R."/>
            <person name="Martin F."/>
            <person name="Silar P."/>
            <person name="Natvig D."/>
            <person name="Lalanne C."/>
            <person name="Gautier V."/>
            <person name="Ament-velasquez S.L."/>
            <person name="Kruys A."/>
            <person name="Hutchinson M.I."/>
            <person name="Powell A.J."/>
            <person name="Barry K."/>
            <person name="Miller A.N."/>
            <person name="Grigoriev I.V."/>
            <person name="Debuchy R."/>
            <person name="Gladieux P."/>
            <person name="Thoren M.H."/>
            <person name="Johannesson H."/>
        </authorList>
    </citation>
    <scope>NUCLEOTIDE SEQUENCE</scope>
    <source>
        <strain evidence="1">CBS 232.78</strain>
    </source>
</reference>
<evidence type="ECO:0000313" key="2">
    <source>
        <dbReference type="Proteomes" id="UP001285441"/>
    </source>
</evidence>
<dbReference type="PANTHER" id="PTHR46411:SF2">
    <property type="entry name" value="AAA+ ATPASE DOMAIN-CONTAINING PROTEIN"/>
    <property type="match status" value="1"/>
</dbReference>
<name>A0AAE0P3K7_9PEZI</name>
<reference evidence="1" key="1">
    <citation type="journal article" date="2023" name="Mol. Phylogenet. Evol.">
        <title>Genome-scale phylogeny and comparative genomics of the fungal order Sordariales.</title>
        <authorList>
            <person name="Hensen N."/>
            <person name="Bonometti L."/>
            <person name="Westerberg I."/>
            <person name="Brannstrom I.O."/>
            <person name="Guillou S."/>
            <person name="Cros-Aarteil S."/>
            <person name="Calhoun S."/>
            <person name="Haridas S."/>
            <person name="Kuo A."/>
            <person name="Mondo S."/>
            <person name="Pangilinan J."/>
            <person name="Riley R."/>
            <person name="LaButti K."/>
            <person name="Andreopoulos B."/>
            <person name="Lipzen A."/>
            <person name="Chen C."/>
            <person name="Yan M."/>
            <person name="Daum C."/>
            <person name="Ng V."/>
            <person name="Clum A."/>
            <person name="Steindorff A."/>
            <person name="Ohm R.A."/>
            <person name="Martin F."/>
            <person name="Silar P."/>
            <person name="Natvig D.O."/>
            <person name="Lalanne C."/>
            <person name="Gautier V."/>
            <person name="Ament-Velasquez S.L."/>
            <person name="Kruys A."/>
            <person name="Hutchinson M.I."/>
            <person name="Powell A.J."/>
            <person name="Barry K."/>
            <person name="Miller A.N."/>
            <person name="Grigoriev I.V."/>
            <person name="Debuchy R."/>
            <person name="Gladieux P."/>
            <person name="Hiltunen Thoren M."/>
            <person name="Johannesson H."/>
        </authorList>
    </citation>
    <scope>NUCLEOTIDE SEQUENCE</scope>
    <source>
        <strain evidence="1">CBS 232.78</strain>
    </source>
</reference>
<dbReference type="EMBL" id="JAULSW010000001">
    <property type="protein sequence ID" value="KAK3392711.1"/>
    <property type="molecule type" value="Genomic_DNA"/>
</dbReference>
<comment type="caution">
    <text evidence="1">The sequence shown here is derived from an EMBL/GenBank/DDBJ whole genome shotgun (WGS) entry which is preliminary data.</text>
</comment>
<dbReference type="PANTHER" id="PTHR46411">
    <property type="entry name" value="FAMILY ATPASE, PUTATIVE-RELATED"/>
    <property type="match status" value="1"/>
</dbReference>
<protein>
    <submittedName>
        <fullName evidence="1">Uncharacterized protein</fullName>
    </submittedName>
</protein>
<sequence length="145" mass="16314">MMVERTFGENNTLEMASLQVNSLHMLAIPKDKVGYYPAMQADCDAPSAWTLLRLEKTAYDKTKWCGKFLELHCTYTDYDGQRPGQAAKRTTRKECRSEAAGVAMEYSALVAVFLKPLKYYSGIVFLTSNRAVVDDRAIKSRISLA</sequence>
<keyword evidence="2" id="KW-1185">Reference proteome</keyword>
<evidence type="ECO:0000313" key="1">
    <source>
        <dbReference type="EMBL" id="KAK3392711.1"/>
    </source>
</evidence>
<dbReference type="AlphaFoldDB" id="A0AAE0P3K7"/>
<dbReference type="Proteomes" id="UP001285441">
    <property type="component" value="Unassembled WGS sequence"/>
</dbReference>
<gene>
    <name evidence="1" type="ORF">B0H63DRAFT_554216</name>
</gene>
<organism evidence="1 2">
    <name type="scientific">Podospora didyma</name>
    <dbReference type="NCBI Taxonomy" id="330526"/>
    <lineage>
        <taxon>Eukaryota</taxon>
        <taxon>Fungi</taxon>
        <taxon>Dikarya</taxon>
        <taxon>Ascomycota</taxon>
        <taxon>Pezizomycotina</taxon>
        <taxon>Sordariomycetes</taxon>
        <taxon>Sordariomycetidae</taxon>
        <taxon>Sordariales</taxon>
        <taxon>Podosporaceae</taxon>
        <taxon>Podospora</taxon>
    </lineage>
</organism>